<dbReference type="PROSITE" id="PS51257">
    <property type="entry name" value="PROKAR_LIPOPROTEIN"/>
    <property type="match status" value="1"/>
</dbReference>
<reference evidence="3 4" key="1">
    <citation type="submission" date="2019-08" db="EMBL/GenBank/DDBJ databases">
        <title>In-depth cultivation of the pig gut microbiome towards novel bacterial diversity and tailored functional studies.</title>
        <authorList>
            <person name="Wylensek D."/>
            <person name="Hitch T.C.A."/>
            <person name="Clavel T."/>
        </authorList>
    </citation>
    <scope>NUCLEOTIDE SEQUENCE [LARGE SCALE GENOMIC DNA]</scope>
    <source>
        <strain evidence="3 4">BL-178-WT-3A</strain>
    </source>
</reference>
<dbReference type="RefSeq" id="WP_154454357.1">
    <property type="nucleotide sequence ID" value="NZ_JALFHL010000067.1"/>
</dbReference>
<feature type="signal peptide" evidence="2">
    <location>
        <begin position="1"/>
        <end position="20"/>
    </location>
</feature>
<sequence>MDMRKVFLCLLALSCVGLSACHKFQSPQTNSKTTVSTTSQTQKASSSSTFTSTSISESSTQTELSSSSTQSITTETESFDNQTTPSSSQDEASVSQPTGIQLEELAVGNYASLAGTWTTGDGSDTIIIQPDGYSYNANSGVGFVSLVGGLQSVNGYPYIYCQFEDDSVMRINVLVLLEAGRASGSSDASRDRLYFTSNRSNGYEFADDSLCYYKVAD</sequence>
<name>A0A6N7X115_STRAY</name>
<evidence type="ECO:0000313" key="4">
    <source>
        <dbReference type="Proteomes" id="UP000471052"/>
    </source>
</evidence>
<dbReference type="GeneID" id="99636001"/>
<protein>
    <recommendedName>
        <fullName evidence="5">Lipoprotein</fullName>
    </recommendedName>
</protein>
<evidence type="ECO:0000256" key="2">
    <source>
        <dbReference type="SAM" id="SignalP"/>
    </source>
</evidence>
<dbReference type="AlphaFoldDB" id="A0A6N7X115"/>
<dbReference type="Proteomes" id="UP000471052">
    <property type="component" value="Unassembled WGS sequence"/>
</dbReference>
<proteinExistence type="predicted"/>
<gene>
    <name evidence="3" type="ORF">FYJ82_01620</name>
</gene>
<feature type="compositionally biased region" description="Polar residues" evidence="1">
    <location>
        <begin position="79"/>
        <end position="97"/>
    </location>
</feature>
<organism evidence="3 4">
    <name type="scientific">Streptococcus alactolyticus</name>
    <dbReference type="NCBI Taxonomy" id="29389"/>
    <lineage>
        <taxon>Bacteria</taxon>
        <taxon>Bacillati</taxon>
        <taxon>Bacillota</taxon>
        <taxon>Bacilli</taxon>
        <taxon>Lactobacillales</taxon>
        <taxon>Streptococcaceae</taxon>
        <taxon>Streptococcus</taxon>
    </lineage>
</organism>
<feature type="compositionally biased region" description="Low complexity" evidence="1">
    <location>
        <begin position="29"/>
        <end position="76"/>
    </location>
</feature>
<feature type="region of interest" description="Disordered" evidence="1">
    <location>
        <begin position="26"/>
        <end position="97"/>
    </location>
</feature>
<comment type="caution">
    <text evidence="3">The sequence shown here is derived from an EMBL/GenBank/DDBJ whole genome shotgun (WGS) entry which is preliminary data.</text>
</comment>
<dbReference type="EMBL" id="VUNP01000005">
    <property type="protein sequence ID" value="MST53147.1"/>
    <property type="molecule type" value="Genomic_DNA"/>
</dbReference>
<evidence type="ECO:0008006" key="5">
    <source>
        <dbReference type="Google" id="ProtNLM"/>
    </source>
</evidence>
<evidence type="ECO:0000313" key="3">
    <source>
        <dbReference type="EMBL" id="MST53147.1"/>
    </source>
</evidence>
<feature type="chain" id="PRO_5038883057" description="Lipoprotein" evidence="2">
    <location>
        <begin position="21"/>
        <end position="217"/>
    </location>
</feature>
<accession>A0A6N7X115</accession>
<keyword evidence="2" id="KW-0732">Signal</keyword>
<evidence type="ECO:0000256" key="1">
    <source>
        <dbReference type="SAM" id="MobiDB-lite"/>
    </source>
</evidence>